<dbReference type="SUPFAM" id="SSF50353">
    <property type="entry name" value="Cytokine"/>
    <property type="match status" value="1"/>
</dbReference>
<dbReference type="RefSeq" id="XP_026498664.2">
    <property type="nucleotide sequence ID" value="XM_026642879.2"/>
</dbReference>
<feature type="compositionally biased region" description="Basic residues" evidence="2">
    <location>
        <begin position="230"/>
        <end position="242"/>
    </location>
</feature>
<proteinExistence type="inferred from homology"/>
<name>A0A8B8IQA0_VANTA</name>
<evidence type="ECO:0000256" key="1">
    <source>
        <dbReference type="ARBA" id="ARBA00007936"/>
    </source>
</evidence>
<sequence>MLYIASCIDCALTGRYVTWLPGARLQCWMLLTVYTLPQLAVSAKILCLLMVVICGAVPSMVRSVRLYSQCSHMYVNVFPNGTVMARSDGNDQPNLTISTRGLSLDLLIHSPVQDMYLCFNRSRLVGRRLTRLQAERQPNCLFKEEFVDGYNRYHLVKNEDRYIGFNRRGAQVRRGKSHLPERQHKCFSFMKKAHDFDINRHNTMIAGDLPKFRPQRRLRLPSQNPNKPPYHVRHRHSRHPRRRNCEGT</sequence>
<feature type="transmembrane region" description="Helical" evidence="3">
    <location>
        <begin position="39"/>
        <end position="61"/>
    </location>
</feature>
<dbReference type="GeneID" id="113402585"/>
<dbReference type="InterPro" id="IPR008996">
    <property type="entry name" value="IL1/FGF"/>
</dbReference>
<dbReference type="PANTHER" id="PTHR11486">
    <property type="entry name" value="FIBROBLAST GROWTH FACTOR"/>
    <property type="match status" value="1"/>
</dbReference>
<accession>A0A8B8IQA0</accession>
<evidence type="ECO:0000313" key="7">
    <source>
        <dbReference type="RefSeq" id="XP_026498664.2"/>
    </source>
</evidence>
<reference evidence="5 6" key="1">
    <citation type="submission" date="2025-05" db="UniProtKB">
        <authorList>
            <consortium name="RefSeq"/>
        </authorList>
    </citation>
    <scope>IDENTIFICATION</scope>
    <source>
        <tissue evidence="5 6">Whole body</tissue>
    </source>
</reference>
<keyword evidence="3" id="KW-0472">Membrane</keyword>
<evidence type="ECO:0000256" key="3">
    <source>
        <dbReference type="SAM" id="Phobius"/>
    </source>
</evidence>
<comment type="similarity">
    <text evidence="1">Belongs to the heparin-binding growth factors family.</text>
</comment>
<dbReference type="AlphaFoldDB" id="A0A8B8IQA0"/>
<dbReference type="RefSeq" id="XP_026498663.2">
    <property type="nucleotide sequence ID" value="XM_026642878.2"/>
</dbReference>
<keyword evidence="3" id="KW-0812">Transmembrane</keyword>
<dbReference type="GO" id="GO:0008083">
    <property type="term" value="F:growth factor activity"/>
    <property type="evidence" value="ECO:0007669"/>
    <property type="project" value="InterPro"/>
</dbReference>
<dbReference type="RefSeq" id="XP_026498662.2">
    <property type="nucleotide sequence ID" value="XM_026642877.2"/>
</dbReference>
<dbReference type="Gene3D" id="2.80.10.50">
    <property type="match status" value="1"/>
</dbReference>
<organism evidence="4 5">
    <name type="scientific">Vanessa tameamea</name>
    <name type="common">Kamehameha butterfly</name>
    <dbReference type="NCBI Taxonomy" id="334116"/>
    <lineage>
        <taxon>Eukaryota</taxon>
        <taxon>Metazoa</taxon>
        <taxon>Ecdysozoa</taxon>
        <taxon>Arthropoda</taxon>
        <taxon>Hexapoda</taxon>
        <taxon>Insecta</taxon>
        <taxon>Pterygota</taxon>
        <taxon>Neoptera</taxon>
        <taxon>Endopterygota</taxon>
        <taxon>Lepidoptera</taxon>
        <taxon>Glossata</taxon>
        <taxon>Ditrysia</taxon>
        <taxon>Papilionoidea</taxon>
        <taxon>Nymphalidae</taxon>
        <taxon>Nymphalinae</taxon>
        <taxon>Vanessa</taxon>
    </lineage>
</organism>
<evidence type="ECO:0000313" key="4">
    <source>
        <dbReference type="Proteomes" id="UP001652626"/>
    </source>
</evidence>
<keyword evidence="4" id="KW-1185">Reference proteome</keyword>
<dbReference type="InterPro" id="IPR002209">
    <property type="entry name" value="Fibroblast_GF_fam"/>
</dbReference>
<keyword evidence="3" id="KW-1133">Transmembrane helix</keyword>
<gene>
    <name evidence="5 6 7" type="primary">LOC113402585</name>
</gene>
<protein>
    <submittedName>
        <fullName evidence="5 6">Uncharacterized protein LOC113402585 isoform X1</fullName>
    </submittedName>
</protein>
<dbReference type="CDD" id="cd23307">
    <property type="entry name" value="beta-trefoil_FGF8-like"/>
    <property type="match status" value="1"/>
</dbReference>
<dbReference type="Proteomes" id="UP001652626">
    <property type="component" value="Chromosome 11"/>
</dbReference>
<evidence type="ECO:0000256" key="2">
    <source>
        <dbReference type="SAM" id="MobiDB-lite"/>
    </source>
</evidence>
<evidence type="ECO:0000313" key="5">
    <source>
        <dbReference type="RefSeq" id="XP_026498662.2"/>
    </source>
</evidence>
<evidence type="ECO:0000313" key="6">
    <source>
        <dbReference type="RefSeq" id="XP_026498663.2"/>
    </source>
</evidence>
<feature type="region of interest" description="Disordered" evidence="2">
    <location>
        <begin position="218"/>
        <end position="248"/>
    </location>
</feature>
<dbReference type="OrthoDB" id="5988014at2759"/>
<dbReference type="Pfam" id="PF00167">
    <property type="entry name" value="FGF"/>
    <property type="match status" value="1"/>
</dbReference>
<dbReference type="OMA" id="VMRATKN"/>
<dbReference type="SMART" id="SM00442">
    <property type="entry name" value="FGF"/>
    <property type="match status" value="1"/>
</dbReference>